<reference evidence="2" key="1">
    <citation type="journal article" date="2016" name="Nat. Biotechnol.">
        <title>Sequencing wild and cultivated cassava and related species reveals extensive interspecific hybridization and genetic diversity.</title>
        <authorList>
            <person name="Bredeson J.V."/>
            <person name="Lyons J.B."/>
            <person name="Prochnik S.E."/>
            <person name="Wu G.A."/>
            <person name="Ha C.M."/>
            <person name="Edsinger-Gonzales E."/>
            <person name="Grimwood J."/>
            <person name="Schmutz J."/>
            <person name="Rabbi I.Y."/>
            <person name="Egesi C."/>
            <person name="Nauluvula P."/>
            <person name="Lebot V."/>
            <person name="Ndunguru J."/>
            <person name="Mkamilo G."/>
            <person name="Bart R.S."/>
            <person name="Setter T.L."/>
            <person name="Gleadow R.M."/>
            <person name="Kulakow P."/>
            <person name="Ferguson M.E."/>
            <person name="Rounsley S."/>
            <person name="Rokhsar D.S."/>
        </authorList>
    </citation>
    <scope>NUCLEOTIDE SEQUENCE [LARGE SCALE GENOMIC DNA]</scope>
    <source>
        <strain evidence="2">cv. AM560-2</strain>
    </source>
</reference>
<dbReference type="EMBL" id="CM004397">
    <property type="protein sequence ID" value="KAG8644449.1"/>
    <property type="molecule type" value="Genomic_DNA"/>
</dbReference>
<accession>A0ACB7GVP7</accession>
<evidence type="ECO:0000313" key="1">
    <source>
        <dbReference type="EMBL" id="KAG8644449.1"/>
    </source>
</evidence>
<gene>
    <name evidence="1" type="ORF">MANES_11G130266v8</name>
</gene>
<keyword evidence="2" id="KW-1185">Reference proteome</keyword>
<comment type="caution">
    <text evidence="1">The sequence shown here is derived from an EMBL/GenBank/DDBJ whole genome shotgun (WGS) entry which is preliminary data.</text>
</comment>
<name>A0ACB7GVP7_MANES</name>
<protein>
    <submittedName>
        <fullName evidence="1">Uncharacterized protein</fullName>
    </submittedName>
</protein>
<sequence length="133" mass="14950">MLVDVLIVADGLCPPVRQARHLLAGVIRNEEGLFVSAFSGYGSGALSFHMRLRQNVIVVSDCARLVHAVNVSYETFSDWAPIIAEIRIPLQQLVTVSLSWTSNAHFFPNFHSWNTIPQCLEEVLTTDYHLTWL</sequence>
<proteinExistence type="predicted"/>
<evidence type="ECO:0000313" key="2">
    <source>
        <dbReference type="Proteomes" id="UP000091857"/>
    </source>
</evidence>
<organism evidence="1 2">
    <name type="scientific">Manihot esculenta</name>
    <name type="common">Cassava</name>
    <name type="synonym">Jatropha manihot</name>
    <dbReference type="NCBI Taxonomy" id="3983"/>
    <lineage>
        <taxon>Eukaryota</taxon>
        <taxon>Viridiplantae</taxon>
        <taxon>Streptophyta</taxon>
        <taxon>Embryophyta</taxon>
        <taxon>Tracheophyta</taxon>
        <taxon>Spermatophyta</taxon>
        <taxon>Magnoliopsida</taxon>
        <taxon>eudicotyledons</taxon>
        <taxon>Gunneridae</taxon>
        <taxon>Pentapetalae</taxon>
        <taxon>rosids</taxon>
        <taxon>fabids</taxon>
        <taxon>Malpighiales</taxon>
        <taxon>Euphorbiaceae</taxon>
        <taxon>Crotonoideae</taxon>
        <taxon>Manihoteae</taxon>
        <taxon>Manihot</taxon>
    </lineage>
</organism>
<dbReference type="Proteomes" id="UP000091857">
    <property type="component" value="Chromosome 11"/>
</dbReference>